<evidence type="ECO:0000313" key="12">
    <source>
        <dbReference type="Proteomes" id="UP000823821"/>
    </source>
</evidence>
<dbReference type="GO" id="GO:0008289">
    <property type="term" value="F:lipid binding"/>
    <property type="evidence" value="ECO:0007669"/>
    <property type="project" value="UniProtKB-KW"/>
</dbReference>
<dbReference type="SUPFAM" id="SSF52540">
    <property type="entry name" value="P-loop containing nucleoside triphosphate hydrolases"/>
    <property type="match status" value="1"/>
</dbReference>
<evidence type="ECO:0000256" key="2">
    <source>
        <dbReference type="ARBA" id="ARBA00022705"/>
    </source>
</evidence>
<dbReference type="AlphaFoldDB" id="A0A9D2HNB8"/>
<keyword evidence="6 7" id="KW-0238">DNA-binding</keyword>
<dbReference type="GO" id="GO:0005524">
    <property type="term" value="F:ATP binding"/>
    <property type="evidence" value="ECO:0007669"/>
    <property type="project" value="UniProtKB-KW"/>
</dbReference>
<dbReference type="InterPro" id="IPR013317">
    <property type="entry name" value="DnaA_dom"/>
</dbReference>
<evidence type="ECO:0000256" key="6">
    <source>
        <dbReference type="ARBA" id="ARBA00023125"/>
    </source>
</evidence>
<protein>
    <recommendedName>
        <fullName evidence="7">Chromosomal replication initiator protein DnaA</fullName>
    </recommendedName>
</protein>
<comment type="caution">
    <text evidence="11">The sequence shown here is derived from an EMBL/GenBank/DDBJ whole genome shotgun (WGS) entry which is preliminary data.</text>
</comment>
<dbReference type="PROSITE" id="PS01008">
    <property type="entry name" value="DNAA"/>
    <property type="match status" value="1"/>
</dbReference>
<dbReference type="PRINTS" id="PR00051">
    <property type="entry name" value="DNAA"/>
</dbReference>
<name>A0A9D2HNB8_9BACT</name>
<evidence type="ECO:0000256" key="8">
    <source>
        <dbReference type="RuleBase" id="RU004227"/>
    </source>
</evidence>
<evidence type="ECO:0000256" key="5">
    <source>
        <dbReference type="ARBA" id="ARBA00023121"/>
    </source>
</evidence>
<dbReference type="InterPro" id="IPR018312">
    <property type="entry name" value="Chromosome_initiator_DnaA_CS"/>
</dbReference>
<dbReference type="InterPro" id="IPR020591">
    <property type="entry name" value="Chromosome_initiator_DnaA-like"/>
</dbReference>
<feature type="domain" description="AAA+ ATPase" evidence="9">
    <location>
        <begin position="157"/>
        <end position="281"/>
    </location>
</feature>
<accession>A0A9D2HNB8</accession>
<dbReference type="GO" id="GO:0006270">
    <property type="term" value="P:DNA replication initiation"/>
    <property type="evidence" value="ECO:0007669"/>
    <property type="project" value="InterPro"/>
</dbReference>
<dbReference type="PANTHER" id="PTHR30050:SF2">
    <property type="entry name" value="CHROMOSOMAL REPLICATION INITIATOR PROTEIN DNAA"/>
    <property type="match status" value="1"/>
</dbReference>
<dbReference type="CDD" id="cd00009">
    <property type="entry name" value="AAA"/>
    <property type="match status" value="1"/>
</dbReference>
<dbReference type="Gene3D" id="1.10.1750.10">
    <property type="match status" value="1"/>
</dbReference>
<dbReference type="EMBL" id="DWZD01000052">
    <property type="protein sequence ID" value="HJA79871.1"/>
    <property type="molecule type" value="Genomic_DNA"/>
</dbReference>
<keyword evidence="1" id="KW-0963">Cytoplasm</keyword>
<dbReference type="Pfam" id="PF08299">
    <property type="entry name" value="Bac_DnaA_C"/>
    <property type="match status" value="1"/>
</dbReference>
<dbReference type="Gene3D" id="3.30.300.180">
    <property type="match status" value="1"/>
</dbReference>
<sequence>MQEQWRKIREILENLVEAGPFKVWIAPVQAVVEGTTVRLATVSAFAARRLREQFESVIREAAAIVLECAPEALHLEFVTAAPQPVAPVAAADSHGAPSAVPAPAVPSAPEQGLLPLALAPLPKARPRFRFSFDDFVVGSSNEMAVAAARDVCKSDGFVETLFVSSAPGLGKTHLAQAVGLALQQEGDGARVGYLTAEELTSRFVQAVRQRDVESFRDQMRHWDVLLLEDVHFLQGKDKIQEMVLNLVKSLQGRGGRAIFTSTFTPRELSGLDSQLVSRLSAGILAPMDRPTLDMRREILQRKARSFQVMLPDEVSELLAGRLSDDVRQLEACLNNLAFKARLLHKRISPEMALEVLQQFAGADAVPDWESIVALVCKIYGLSLRQLESRSRRQECVMGRNTVFYLARKHTDLSLAEIGDRLNRTHSSVIKGITSLERELARESAKGRQIARALDLIERNAGLTAAPRVAASL</sequence>
<dbReference type="InterPro" id="IPR013159">
    <property type="entry name" value="DnaA_C"/>
</dbReference>
<dbReference type="InterPro" id="IPR024633">
    <property type="entry name" value="DnaA_N_dom"/>
</dbReference>
<dbReference type="InterPro" id="IPR038454">
    <property type="entry name" value="DnaA_N_sf"/>
</dbReference>
<keyword evidence="4 7" id="KW-0067">ATP-binding</keyword>
<dbReference type="InterPro" id="IPR027417">
    <property type="entry name" value="P-loop_NTPase"/>
</dbReference>
<dbReference type="SUPFAM" id="SSF48295">
    <property type="entry name" value="TrpR-like"/>
    <property type="match status" value="1"/>
</dbReference>
<dbReference type="PANTHER" id="PTHR30050">
    <property type="entry name" value="CHROMOSOMAL REPLICATION INITIATOR PROTEIN DNAA"/>
    <property type="match status" value="1"/>
</dbReference>
<keyword evidence="5" id="KW-0446">Lipid-binding</keyword>
<evidence type="ECO:0000256" key="3">
    <source>
        <dbReference type="ARBA" id="ARBA00022741"/>
    </source>
</evidence>
<dbReference type="Gene3D" id="1.10.8.60">
    <property type="match status" value="1"/>
</dbReference>
<dbReference type="InterPro" id="IPR010921">
    <property type="entry name" value="Trp_repressor/repl_initiator"/>
</dbReference>
<evidence type="ECO:0000313" key="11">
    <source>
        <dbReference type="EMBL" id="HJA79871.1"/>
    </source>
</evidence>
<keyword evidence="2 7" id="KW-0235">DNA replication</keyword>
<proteinExistence type="inferred from homology"/>
<dbReference type="SMART" id="SM00760">
    <property type="entry name" value="Bac_DnaA_C"/>
    <property type="match status" value="1"/>
</dbReference>
<dbReference type="GO" id="GO:0005886">
    <property type="term" value="C:plasma membrane"/>
    <property type="evidence" value="ECO:0007669"/>
    <property type="project" value="TreeGrafter"/>
</dbReference>
<dbReference type="GO" id="GO:0003688">
    <property type="term" value="F:DNA replication origin binding"/>
    <property type="evidence" value="ECO:0007669"/>
    <property type="project" value="InterPro"/>
</dbReference>
<keyword evidence="3 7" id="KW-0547">Nucleotide-binding</keyword>
<dbReference type="Pfam" id="PF11638">
    <property type="entry name" value="DnaA_N"/>
    <property type="match status" value="1"/>
</dbReference>
<evidence type="ECO:0000259" key="10">
    <source>
        <dbReference type="SMART" id="SM00760"/>
    </source>
</evidence>
<gene>
    <name evidence="11" type="ORF">H9784_09965</name>
</gene>
<comment type="similarity">
    <text evidence="8">Belongs to the DnaA family.</text>
</comment>
<dbReference type="SMART" id="SM00382">
    <property type="entry name" value="AAA"/>
    <property type="match status" value="1"/>
</dbReference>
<dbReference type="GO" id="GO:0006275">
    <property type="term" value="P:regulation of DNA replication"/>
    <property type="evidence" value="ECO:0007669"/>
    <property type="project" value="InterPro"/>
</dbReference>
<evidence type="ECO:0000256" key="7">
    <source>
        <dbReference type="RuleBase" id="RU000577"/>
    </source>
</evidence>
<reference evidence="11" key="2">
    <citation type="submission" date="2021-04" db="EMBL/GenBank/DDBJ databases">
        <authorList>
            <person name="Gilroy R."/>
        </authorList>
    </citation>
    <scope>NUCLEOTIDE SEQUENCE</scope>
    <source>
        <strain evidence="11">5032</strain>
    </source>
</reference>
<dbReference type="Proteomes" id="UP000823821">
    <property type="component" value="Unassembled WGS sequence"/>
</dbReference>
<feature type="domain" description="Chromosomal replication initiator DnaA C-terminal" evidence="10">
    <location>
        <begin position="367"/>
        <end position="435"/>
    </location>
</feature>
<organism evidence="11 12">
    <name type="scientific">Candidatus Desulfovibrio intestinavium</name>
    <dbReference type="NCBI Taxonomy" id="2838534"/>
    <lineage>
        <taxon>Bacteria</taxon>
        <taxon>Pseudomonadati</taxon>
        <taxon>Thermodesulfobacteriota</taxon>
        <taxon>Desulfovibrionia</taxon>
        <taxon>Desulfovibrionales</taxon>
        <taxon>Desulfovibrionaceae</taxon>
        <taxon>Desulfovibrio</taxon>
    </lineage>
</organism>
<evidence type="ECO:0000259" key="9">
    <source>
        <dbReference type="SMART" id="SM00382"/>
    </source>
</evidence>
<dbReference type="Gene3D" id="3.40.50.300">
    <property type="entry name" value="P-loop containing nucleotide triphosphate hydrolases"/>
    <property type="match status" value="1"/>
</dbReference>
<dbReference type="Pfam" id="PF00308">
    <property type="entry name" value="Bac_DnaA"/>
    <property type="match status" value="1"/>
</dbReference>
<comment type="function">
    <text evidence="7">Plays an essential role in the initiation and regulation of chromosomal replication. ATP-DnaA binds to the origin of replication (oriC) to initiate formation of the DNA replication initiation complex once per cell cycle. Binds the DnaA box (a 9 base pair repeat at the origin) and separates the double-stranded (ds)DNA. Forms a right-handed helical filament on oriC DNA; dsDNA binds to the exterior of the filament while single-stranded (ss)DNA is stabiized in the filament's interior. The ATP-DnaA-oriC complex binds and stabilizes one strand of the AT-rich DNA unwinding element (DUE), permitting loading of DNA polymerase. After initiation quickly degrades to an ADP-DnaA complex that is not apt for DNA replication. Binds acidic phospholipids.</text>
</comment>
<dbReference type="InterPro" id="IPR003593">
    <property type="entry name" value="AAA+_ATPase"/>
</dbReference>
<dbReference type="CDD" id="cd06571">
    <property type="entry name" value="Bac_DnaA_C"/>
    <property type="match status" value="1"/>
</dbReference>
<evidence type="ECO:0000256" key="4">
    <source>
        <dbReference type="ARBA" id="ARBA00022840"/>
    </source>
</evidence>
<reference evidence="11" key="1">
    <citation type="journal article" date="2021" name="PeerJ">
        <title>Extensive microbial diversity within the chicken gut microbiome revealed by metagenomics and culture.</title>
        <authorList>
            <person name="Gilroy R."/>
            <person name="Ravi A."/>
            <person name="Getino M."/>
            <person name="Pursley I."/>
            <person name="Horton D.L."/>
            <person name="Alikhan N.F."/>
            <person name="Baker D."/>
            <person name="Gharbi K."/>
            <person name="Hall N."/>
            <person name="Watson M."/>
            <person name="Adriaenssens E.M."/>
            <person name="Foster-Nyarko E."/>
            <person name="Jarju S."/>
            <person name="Secka A."/>
            <person name="Antonio M."/>
            <person name="Oren A."/>
            <person name="Chaudhuri R.R."/>
            <person name="La Ragione R."/>
            <person name="Hildebrand F."/>
            <person name="Pallen M.J."/>
        </authorList>
    </citation>
    <scope>NUCLEOTIDE SEQUENCE</scope>
    <source>
        <strain evidence="11">5032</strain>
    </source>
</reference>
<evidence type="ECO:0000256" key="1">
    <source>
        <dbReference type="ARBA" id="ARBA00022490"/>
    </source>
</evidence>